<dbReference type="STRING" id="626940.BHW43_03115"/>
<protein>
    <recommendedName>
        <fullName evidence="4">HTH lacI-type domain-containing protein</fullName>
    </recommendedName>
</protein>
<dbReference type="SMART" id="SM00354">
    <property type="entry name" value="HTH_LACI"/>
    <property type="match status" value="1"/>
</dbReference>
<evidence type="ECO:0000256" key="2">
    <source>
        <dbReference type="ARBA" id="ARBA00023125"/>
    </source>
</evidence>
<dbReference type="EMBL" id="MNTG01000011">
    <property type="protein sequence ID" value="OLA38685.1"/>
    <property type="molecule type" value="Genomic_DNA"/>
</dbReference>
<dbReference type="GO" id="GO:0003700">
    <property type="term" value="F:DNA-binding transcription factor activity"/>
    <property type="evidence" value="ECO:0007669"/>
    <property type="project" value="TreeGrafter"/>
</dbReference>
<dbReference type="RefSeq" id="WP_303679477.1">
    <property type="nucleotide sequence ID" value="NZ_JAXWLB010000125.1"/>
</dbReference>
<feature type="domain" description="HTH lacI-type" evidence="4">
    <location>
        <begin position="5"/>
        <end position="51"/>
    </location>
</feature>
<dbReference type="Pfam" id="PF00356">
    <property type="entry name" value="LacI"/>
    <property type="match status" value="1"/>
</dbReference>
<dbReference type="PROSITE" id="PS50932">
    <property type="entry name" value="HTH_LACI_2"/>
    <property type="match status" value="1"/>
</dbReference>
<keyword evidence="3" id="KW-0804">Transcription</keyword>
<evidence type="ECO:0000256" key="3">
    <source>
        <dbReference type="ARBA" id="ARBA00023163"/>
    </source>
</evidence>
<evidence type="ECO:0000313" key="5">
    <source>
        <dbReference type="EMBL" id="OLA38685.1"/>
    </source>
</evidence>
<dbReference type="Proteomes" id="UP000186777">
    <property type="component" value="Unassembled WGS sequence"/>
</dbReference>
<dbReference type="Gene3D" id="1.10.260.40">
    <property type="entry name" value="lambda repressor-like DNA-binding domains"/>
    <property type="match status" value="1"/>
</dbReference>
<evidence type="ECO:0000313" key="6">
    <source>
        <dbReference type="Proteomes" id="UP000186777"/>
    </source>
</evidence>
<sequence>MPKKVTLKDIAAKAGLSPASVSMILNRRSIDRFNAETVEQVYAIAAELGYKSSKEKAYALVRPSDTLIIIICPSLFNPFYTTIIQGIEIVARKQGFVTSVRTTYWDTDTEKFIMEQARKFNVAGVIFAMIPQQPQLAYQLSKYLPVVAIGDRRSDLELATVDMNNFTAGQLIGKHLTDLGHKHVAYLSTTLNDQHTSRVRRYQGLEDACKAADAKLSLFTQEITSDYELSHVEVEYSTGYELAKRCLDTAPETTAMVAINDMVAYGAYNAIIDRGLKLPEDISLCGFDNIFPSHLRGISLTTIDNSLTECGKSAFKLLQEEIASYEHHGKFEPITHVEYKCRLVARSSSGPPPKR</sequence>
<dbReference type="InterPro" id="IPR000843">
    <property type="entry name" value="HTH_LacI"/>
</dbReference>
<evidence type="ECO:0000259" key="4">
    <source>
        <dbReference type="PROSITE" id="PS50932"/>
    </source>
</evidence>
<comment type="caution">
    <text evidence="5">The sequence shown here is derived from an EMBL/GenBank/DDBJ whole genome shotgun (WGS) entry which is preliminary data.</text>
</comment>
<evidence type="ECO:0000256" key="1">
    <source>
        <dbReference type="ARBA" id="ARBA00023015"/>
    </source>
</evidence>
<dbReference type="InterPro" id="IPR028082">
    <property type="entry name" value="Peripla_BP_I"/>
</dbReference>
<keyword evidence="1" id="KW-0805">Transcription regulation</keyword>
<dbReference type="InterPro" id="IPR010982">
    <property type="entry name" value="Lambda_DNA-bd_dom_sf"/>
</dbReference>
<dbReference type="SUPFAM" id="SSF47413">
    <property type="entry name" value="lambda repressor-like DNA-binding domains"/>
    <property type="match status" value="1"/>
</dbReference>
<dbReference type="PANTHER" id="PTHR30146:SF24">
    <property type="entry name" value="XYLOSE OPERON REGULATORY PROTEIN"/>
    <property type="match status" value="1"/>
</dbReference>
<dbReference type="Gene3D" id="3.40.50.2300">
    <property type="match status" value="2"/>
</dbReference>
<dbReference type="GO" id="GO:0000976">
    <property type="term" value="F:transcription cis-regulatory region binding"/>
    <property type="evidence" value="ECO:0007669"/>
    <property type="project" value="TreeGrafter"/>
</dbReference>
<name>A0A1Q6R8I9_9FIRM</name>
<dbReference type="AlphaFoldDB" id="A0A1Q6R8I9"/>
<proteinExistence type="predicted"/>
<dbReference type="Pfam" id="PF00532">
    <property type="entry name" value="Peripla_BP_1"/>
    <property type="match status" value="1"/>
</dbReference>
<keyword evidence="2" id="KW-0238">DNA-binding</keyword>
<dbReference type="SUPFAM" id="SSF53822">
    <property type="entry name" value="Periplasmic binding protein-like I"/>
    <property type="match status" value="1"/>
</dbReference>
<reference evidence="5 6" key="1">
    <citation type="journal article" date="2016" name="Nat. Biotechnol.">
        <title>Measurement of bacterial replication rates in microbial communities.</title>
        <authorList>
            <person name="Brown C.T."/>
            <person name="Olm M.R."/>
            <person name="Thomas B.C."/>
            <person name="Banfield J.F."/>
        </authorList>
    </citation>
    <scope>NUCLEOTIDE SEQUENCE [LARGE SCALE GENOMIC DNA]</scope>
    <source>
        <strain evidence="5">46_33</strain>
    </source>
</reference>
<dbReference type="PANTHER" id="PTHR30146">
    <property type="entry name" value="LACI-RELATED TRANSCRIPTIONAL REPRESSOR"/>
    <property type="match status" value="1"/>
</dbReference>
<accession>A0A1Q6R8I9</accession>
<organism evidence="5 6">
    <name type="scientific">Phascolarctobacterium succinatutens</name>
    <dbReference type="NCBI Taxonomy" id="626940"/>
    <lineage>
        <taxon>Bacteria</taxon>
        <taxon>Bacillati</taxon>
        <taxon>Bacillota</taxon>
        <taxon>Negativicutes</taxon>
        <taxon>Acidaminococcales</taxon>
        <taxon>Acidaminococcaceae</taxon>
        <taxon>Phascolarctobacterium</taxon>
    </lineage>
</organism>
<dbReference type="CDD" id="cd06267">
    <property type="entry name" value="PBP1_LacI_sugar_binding-like"/>
    <property type="match status" value="1"/>
</dbReference>
<gene>
    <name evidence="5" type="ORF">BHW43_03115</name>
</gene>
<dbReference type="InterPro" id="IPR001761">
    <property type="entry name" value="Peripla_BP/Lac1_sug-bd_dom"/>
</dbReference>